<name>A0A0F9HL97_9ZZZZ</name>
<accession>A0A0F9HL97</accession>
<proteinExistence type="predicted"/>
<sequence length="26" mass="3076">QFKNLIGELGTKYTRLLEILDIKLKK</sequence>
<dbReference type="AlphaFoldDB" id="A0A0F9HL97"/>
<reference evidence="1" key="1">
    <citation type="journal article" date="2015" name="Nature">
        <title>Complex archaea that bridge the gap between prokaryotes and eukaryotes.</title>
        <authorList>
            <person name="Spang A."/>
            <person name="Saw J.H."/>
            <person name="Jorgensen S.L."/>
            <person name="Zaremba-Niedzwiedzka K."/>
            <person name="Martijn J."/>
            <person name="Lind A.E."/>
            <person name="van Eijk R."/>
            <person name="Schleper C."/>
            <person name="Guy L."/>
            <person name="Ettema T.J."/>
        </authorList>
    </citation>
    <scope>NUCLEOTIDE SEQUENCE</scope>
</reference>
<protein>
    <submittedName>
        <fullName evidence="1">Uncharacterized protein</fullName>
    </submittedName>
</protein>
<dbReference type="EMBL" id="LAZR01014765">
    <property type="protein sequence ID" value="KKM16046.1"/>
    <property type="molecule type" value="Genomic_DNA"/>
</dbReference>
<feature type="non-terminal residue" evidence="1">
    <location>
        <position position="1"/>
    </location>
</feature>
<comment type="caution">
    <text evidence="1">The sequence shown here is derived from an EMBL/GenBank/DDBJ whole genome shotgun (WGS) entry which is preliminary data.</text>
</comment>
<organism evidence="1">
    <name type="scientific">marine sediment metagenome</name>
    <dbReference type="NCBI Taxonomy" id="412755"/>
    <lineage>
        <taxon>unclassified sequences</taxon>
        <taxon>metagenomes</taxon>
        <taxon>ecological metagenomes</taxon>
    </lineage>
</organism>
<gene>
    <name evidence="1" type="ORF">LCGC14_1689780</name>
</gene>
<evidence type="ECO:0000313" key="1">
    <source>
        <dbReference type="EMBL" id="KKM16046.1"/>
    </source>
</evidence>